<dbReference type="Pfam" id="PF12836">
    <property type="entry name" value="HHH_3"/>
    <property type="match status" value="1"/>
</dbReference>
<name>A0A8J7Z3U0_9CYAN</name>
<reference evidence="1" key="1">
    <citation type="submission" date="2019-12" db="EMBL/GenBank/DDBJ databases">
        <title>High-Quality draft genome sequences of three cyanobacteria isolated from the limestone walls of the Old Cathedral of Coimbra.</title>
        <authorList>
            <person name="Tiago I."/>
            <person name="Soares F."/>
            <person name="Portugal A."/>
        </authorList>
    </citation>
    <scope>NUCLEOTIDE SEQUENCE</scope>
    <source>
        <strain evidence="1">A</strain>
    </source>
</reference>
<evidence type="ECO:0000313" key="2">
    <source>
        <dbReference type="Proteomes" id="UP000646053"/>
    </source>
</evidence>
<accession>A0A8J7Z3U0</accession>
<dbReference type="InterPro" id="IPR010994">
    <property type="entry name" value="RuvA_2-like"/>
</dbReference>
<dbReference type="GO" id="GO:0015627">
    <property type="term" value="C:type II protein secretion system complex"/>
    <property type="evidence" value="ECO:0007669"/>
    <property type="project" value="TreeGrafter"/>
</dbReference>
<dbReference type="RefSeq" id="WP_162425436.1">
    <property type="nucleotide sequence ID" value="NZ_WVIE01000045.1"/>
</dbReference>
<dbReference type="PANTHER" id="PTHR21180:SF32">
    <property type="entry name" value="ENDONUCLEASE_EXONUCLEASE_PHOSPHATASE FAMILY DOMAIN-CONTAINING PROTEIN 1"/>
    <property type="match status" value="1"/>
</dbReference>
<dbReference type="GO" id="GO:0003677">
    <property type="term" value="F:DNA binding"/>
    <property type="evidence" value="ECO:0007669"/>
    <property type="project" value="UniProtKB-KW"/>
</dbReference>
<organism evidence="1 2">
    <name type="scientific">Myxacorys almedinensis A</name>
    <dbReference type="NCBI Taxonomy" id="2690445"/>
    <lineage>
        <taxon>Bacteria</taxon>
        <taxon>Bacillati</taxon>
        <taxon>Cyanobacteriota</taxon>
        <taxon>Cyanophyceae</taxon>
        <taxon>Leptolyngbyales</taxon>
        <taxon>Leptolyngbyaceae</taxon>
        <taxon>Myxacorys</taxon>
        <taxon>Myxacorys almedinensis</taxon>
    </lineage>
</organism>
<dbReference type="SUPFAM" id="SSF81585">
    <property type="entry name" value="PsbU/PolX domain-like"/>
    <property type="match status" value="1"/>
</dbReference>
<keyword evidence="1" id="KW-0238">DNA-binding</keyword>
<protein>
    <submittedName>
        <fullName evidence="1">ComEA family DNA-binding protein</fullName>
    </submittedName>
</protein>
<dbReference type="Gene3D" id="1.10.150.320">
    <property type="entry name" value="Photosystem II 12 kDa extrinsic protein"/>
    <property type="match status" value="1"/>
</dbReference>
<dbReference type="SUPFAM" id="SSF47781">
    <property type="entry name" value="RuvA domain 2-like"/>
    <property type="match status" value="1"/>
</dbReference>
<dbReference type="Proteomes" id="UP000646053">
    <property type="component" value="Unassembled WGS sequence"/>
</dbReference>
<gene>
    <name evidence="1" type="ORF">GS601_21975</name>
</gene>
<dbReference type="PANTHER" id="PTHR21180">
    <property type="entry name" value="ENDONUCLEASE/EXONUCLEASE/PHOSPHATASE FAMILY DOMAIN-CONTAINING PROTEIN 1"/>
    <property type="match status" value="1"/>
</dbReference>
<evidence type="ECO:0000313" key="1">
    <source>
        <dbReference type="EMBL" id="NDJ19917.1"/>
    </source>
</evidence>
<dbReference type="AlphaFoldDB" id="A0A8J7Z3U0"/>
<comment type="caution">
    <text evidence="1">The sequence shown here is derived from an EMBL/GenBank/DDBJ whole genome shotgun (WGS) entry which is preliminary data.</text>
</comment>
<proteinExistence type="predicted"/>
<keyword evidence="2" id="KW-1185">Reference proteome</keyword>
<dbReference type="InterPro" id="IPR051675">
    <property type="entry name" value="Endo/Exo/Phosphatase_dom_1"/>
</dbReference>
<dbReference type="EMBL" id="WVIE01000045">
    <property type="protein sequence ID" value="NDJ19917.1"/>
    <property type="molecule type" value="Genomic_DNA"/>
</dbReference>
<dbReference type="GO" id="GO:0015628">
    <property type="term" value="P:protein secretion by the type II secretion system"/>
    <property type="evidence" value="ECO:0007669"/>
    <property type="project" value="TreeGrafter"/>
</dbReference>
<sequence length="188" mass="21158">MGVLDWFISGSKLAGRWALPNPMRSLKFQIQNDPYYRFQSLEDIKIAASLGIQIDVNQATIDDWLRLPGLSIHQARLLTGLSRSGIQFVCADDVAAALGISAQRVKPLEPIMQFCYYDIESLHQIRRVNLNTASAEELTQIPAIKPVLAHAIARNRTTNGNYKHLVDLQERLSLPSQITADLMHYLTF</sequence>